<evidence type="ECO:0000313" key="5">
    <source>
        <dbReference type="Proteomes" id="UP000199079"/>
    </source>
</evidence>
<evidence type="ECO:0000256" key="2">
    <source>
        <dbReference type="SAM" id="Phobius"/>
    </source>
</evidence>
<evidence type="ECO:0000256" key="1">
    <source>
        <dbReference type="SAM" id="MobiDB-lite"/>
    </source>
</evidence>
<feature type="region of interest" description="Disordered" evidence="1">
    <location>
        <begin position="238"/>
        <end position="294"/>
    </location>
</feature>
<protein>
    <recommendedName>
        <fullName evidence="3">DUF7319 domain-containing protein</fullName>
    </recommendedName>
</protein>
<evidence type="ECO:0000259" key="3">
    <source>
        <dbReference type="Pfam" id="PF24003"/>
    </source>
</evidence>
<feature type="compositionally biased region" description="Basic and acidic residues" evidence="1">
    <location>
        <begin position="284"/>
        <end position="294"/>
    </location>
</feature>
<gene>
    <name evidence="4" type="ORF">SAMN05216564_104229</name>
</gene>
<proteinExistence type="predicted"/>
<sequence>MTEPAGPVDEEADDSPADPETQTDVETLREEVERKYDFDNFGPADMAKMTVDEWEAAFDPETWITGTELLDRVERELKNRIASRDVFATFERERLDGTASLVVYSDEGYAVVSESGDVRGRGTVLRDVEPIVALCSMEEYDVPEPPENWALPDPEDVTEGTNEIGNLMMQVVAGIQLIAGAALFGAWIFAGVETLVAPAMGVLFLLGGLFFFSTVANARLSDRFRSAEYRDRLRALHTARDRSDIPPAADEAPAEGETSAEGEASSGGNGAPSTGADADAIDTNDGRTDPGENA</sequence>
<feature type="region of interest" description="Disordered" evidence="1">
    <location>
        <begin position="1"/>
        <end position="30"/>
    </location>
</feature>
<feature type="transmembrane region" description="Helical" evidence="2">
    <location>
        <begin position="196"/>
        <end position="216"/>
    </location>
</feature>
<accession>A0A1H3IQU4</accession>
<reference evidence="5" key="1">
    <citation type="submission" date="2016-10" db="EMBL/GenBank/DDBJ databases">
        <authorList>
            <person name="Varghese N."/>
            <person name="Submissions S."/>
        </authorList>
    </citation>
    <scope>NUCLEOTIDE SEQUENCE [LARGE SCALE GENOMIC DNA]</scope>
    <source>
        <strain evidence="5">DC30,IBRC 10041,KCTC 4046</strain>
    </source>
</reference>
<feature type="compositionally biased region" description="Acidic residues" evidence="1">
    <location>
        <begin position="8"/>
        <end position="23"/>
    </location>
</feature>
<dbReference type="Pfam" id="PF24003">
    <property type="entry name" value="DUF7319"/>
    <property type="match status" value="1"/>
</dbReference>
<evidence type="ECO:0000313" key="4">
    <source>
        <dbReference type="EMBL" id="SDY30183.1"/>
    </source>
</evidence>
<dbReference type="RefSeq" id="WP_092732133.1">
    <property type="nucleotide sequence ID" value="NZ_FNPC01000004.1"/>
</dbReference>
<dbReference type="AlphaFoldDB" id="A0A1H3IQU4"/>
<keyword evidence="2" id="KW-0472">Membrane</keyword>
<keyword evidence="2" id="KW-1133">Transmembrane helix</keyword>
<name>A0A1H3IQU4_9EURY</name>
<dbReference type="InterPro" id="IPR055743">
    <property type="entry name" value="DUF7319"/>
</dbReference>
<dbReference type="Proteomes" id="UP000199079">
    <property type="component" value="Unassembled WGS sequence"/>
</dbReference>
<dbReference type="EMBL" id="FNPC01000004">
    <property type="protein sequence ID" value="SDY30183.1"/>
    <property type="molecule type" value="Genomic_DNA"/>
</dbReference>
<keyword evidence="5" id="KW-1185">Reference proteome</keyword>
<keyword evidence="2" id="KW-0812">Transmembrane</keyword>
<feature type="transmembrane region" description="Helical" evidence="2">
    <location>
        <begin position="171"/>
        <end position="190"/>
    </location>
</feature>
<feature type="domain" description="DUF7319" evidence="3">
    <location>
        <begin position="49"/>
        <end position="247"/>
    </location>
</feature>
<dbReference type="OrthoDB" id="213250at2157"/>
<organism evidence="4 5">
    <name type="scientific">Halopenitus persicus</name>
    <dbReference type="NCBI Taxonomy" id="1048396"/>
    <lineage>
        <taxon>Archaea</taxon>
        <taxon>Methanobacteriati</taxon>
        <taxon>Methanobacteriota</taxon>
        <taxon>Stenosarchaea group</taxon>
        <taxon>Halobacteria</taxon>
        <taxon>Halobacteriales</taxon>
        <taxon>Haloferacaceae</taxon>
        <taxon>Halopenitus</taxon>
    </lineage>
</organism>